<dbReference type="InterPro" id="IPR008966">
    <property type="entry name" value="Adhesion_dom_sf"/>
</dbReference>
<dbReference type="Proteomes" id="UP000275356">
    <property type="component" value="Unassembled WGS sequence"/>
</dbReference>
<dbReference type="GO" id="GO:0005576">
    <property type="term" value="C:extracellular region"/>
    <property type="evidence" value="ECO:0007669"/>
    <property type="project" value="UniProtKB-SubCell"/>
</dbReference>
<feature type="signal peptide" evidence="7">
    <location>
        <begin position="1"/>
        <end position="38"/>
    </location>
</feature>
<evidence type="ECO:0000256" key="1">
    <source>
        <dbReference type="ARBA" id="ARBA00004613"/>
    </source>
</evidence>
<dbReference type="PANTHER" id="PTHR36108">
    <property type="entry name" value="COLOSSIN-B-RELATED"/>
    <property type="match status" value="1"/>
</dbReference>
<feature type="region of interest" description="Disordered" evidence="5">
    <location>
        <begin position="835"/>
        <end position="861"/>
    </location>
</feature>
<evidence type="ECO:0000256" key="6">
    <source>
        <dbReference type="SAM" id="Phobius"/>
    </source>
</evidence>
<name>A0A3N2D9M9_9MICO</name>
<keyword evidence="6" id="KW-0812">Transmembrane</keyword>
<comment type="subcellular location">
    <subcellularLocation>
        <location evidence="1">Secreted</location>
    </subcellularLocation>
</comment>
<organism evidence="9 10">
    <name type="scientific">Salana multivorans</name>
    <dbReference type="NCBI Taxonomy" id="120377"/>
    <lineage>
        <taxon>Bacteria</taxon>
        <taxon>Bacillati</taxon>
        <taxon>Actinomycetota</taxon>
        <taxon>Actinomycetes</taxon>
        <taxon>Micrococcales</taxon>
        <taxon>Beutenbergiaceae</taxon>
        <taxon>Salana</taxon>
    </lineage>
</organism>
<feature type="domain" description="SD-repeat containing protein B" evidence="8">
    <location>
        <begin position="589"/>
        <end position="710"/>
    </location>
</feature>
<dbReference type="SUPFAM" id="SSF117074">
    <property type="entry name" value="Hypothetical protein PA1324"/>
    <property type="match status" value="1"/>
</dbReference>
<dbReference type="InterPro" id="IPR033764">
    <property type="entry name" value="Sdr_B"/>
</dbReference>
<reference evidence="9 10" key="1">
    <citation type="submission" date="2018-11" db="EMBL/GenBank/DDBJ databases">
        <title>Sequencing the genomes of 1000 actinobacteria strains.</title>
        <authorList>
            <person name="Klenk H.-P."/>
        </authorList>
    </citation>
    <scope>NUCLEOTIDE SEQUENCE [LARGE SCALE GENOMIC DNA]</scope>
    <source>
        <strain evidence="9 10">DSM 13521</strain>
    </source>
</reference>
<dbReference type="PANTHER" id="PTHR36108:SF13">
    <property type="entry name" value="COLOSSIN-B-RELATED"/>
    <property type="match status" value="1"/>
</dbReference>
<keyword evidence="6" id="KW-1133">Transmembrane helix</keyword>
<accession>A0A3N2D9M9</accession>
<dbReference type="Gene3D" id="2.60.40.10">
    <property type="entry name" value="Immunoglobulins"/>
    <property type="match status" value="1"/>
</dbReference>
<evidence type="ECO:0000313" key="9">
    <source>
        <dbReference type="EMBL" id="ROR96473.1"/>
    </source>
</evidence>
<evidence type="ECO:0000313" key="10">
    <source>
        <dbReference type="Proteomes" id="UP000275356"/>
    </source>
</evidence>
<dbReference type="GO" id="GO:0005975">
    <property type="term" value="P:carbohydrate metabolic process"/>
    <property type="evidence" value="ECO:0007669"/>
    <property type="project" value="UniProtKB-ARBA"/>
</dbReference>
<dbReference type="SUPFAM" id="SSF49401">
    <property type="entry name" value="Bacterial adhesins"/>
    <property type="match status" value="1"/>
</dbReference>
<comment type="caution">
    <text evidence="9">The sequence shown here is derived from an EMBL/GenBank/DDBJ whole genome shotgun (WGS) entry which is preliminary data.</text>
</comment>
<protein>
    <submittedName>
        <fullName evidence="9">SdrD B-like protein</fullName>
    </submittedName>
</protein>
<feature type="chain" id="PRO_5018215154" evidence="7">
    <location>
        <begin position="39"/>
        <end position="893"/>
    </location>
</feature>
<evidence type="ECO:0000256" key="5">
    <source>
        <dbReference type="SAM" id="MobiDB-lite"/>
    </source>
</evidence>
<evidence type="ECO:0000259" key="8">
    <source>
        <dbReference type="Pfam" id="PF17210"/>
    </source>
</evidence>
<comment type="similarity">
    <text evidence="2">Belongs to the serine-aspartate repeat-containing protein (SDr) family.</text>
</comment>
<keyword evidence="6" id="KW-0472">Membrane</keyword>
<proteinExistence type="inferred from homology"/>
<dbReference type="InterPro" id="IPR013783">
    <property type="entry name" value="Ig-like_fold"/>
</dbReference>
<evidence type="ECO:0000256" key="4">
    <source>
        <dbReference type="ARBA" id="ARBA00022729"/>
    </source>
</evidence>
<keyword evidence="3" id="KW-0964">Secreted</keyword>
<gene>
    <name evidence="9" type="ORF">EDD28_1058</name>
</gene>
<keyword evidence="4 7" id="KW-0732">Signal</keyword>
<sequence>MRETRTMPGRRRPRAVRALVGLAVGAVAMMGIATPASAAELTATVTNPRVTLGYDPEGTGTEVSQDTEITTSTTLTFHADWSIPGQSNDGDTFLVPVPSPFRIASSEPFTINGPNGPLTTCQYSVPDLAIRCTVIGGPHANAEGTIWFTGRLDPPGDPSESPTWEVGGTPVVLPTPHVPPPGPYTPPFGTTKRVTSASIVGGKAQLQWGLEMWPGCDGPVVGTCVDEFTVSDQLVSTNPAMPHSLREGSFVLYRWDRAQNPDGTWVEAGAGDTGVPGSHASLAWYDNGVWTVNTDALDGEVFTEPQVSADGKSYTFHLDNATVPHQYRLAYWSDADGVVSLDDELYQNTATVNGDPKESSARPRVQGGGGADAGAYTSFVASKRVTDESGAVLPEEYTLTATQGGQTETITVPADGTQVNSPYFLASGGPITICETVPSVAGVIWAPYTVTGTGVTGPDADGCYTLAPAGGERIEIVVDNRATPADGTFSVTKALDADERVTGLVGDTTFTIAYTVNGVAQTPLTVAAGETVTSPALPAGASVALTEVKPDVFGVVWGPEVFTRSSFTIDGGGDIAIELTNPATPATVSVGDHTWIDADRDGIQDEGEQPLAGVEVTLTGPDGTEVTDVTGAVVGPQVTDENGDYLFENLPPLQEGSYTVTVTGTPDGYYPTPVVEAGDDRAVDSSDGSASSYLPLDVDGAADLTLDFGFVTYTPEIDIVKKDIDGNDANTEGDAADLTDRNGATTLEFVVTNTGDEPLIGIELVDVSSGSGTVDTSAVSCAFPDDTTGTTWAGPLLPGEQITCTAPLTDVTATALHRDTATVTAVGYVTGQEVSDDDPYHAKVTPTPAQQPTPKELGSTGVGSASLVLGAAALLLLGGFAAVAGARRRRESV</sequence>
<keyword evidence="10" id="KW-1185">Reference proteome</keyword>
<dbReference type="AlphaFoldDB" id="A0A3N2D9M9"/>
<evidence type="ECO:0000256" key="7">
    <source>
        <dbReference type="SAM" id="SignalP"/>
    </source>
</evidence>
<evidence type="ECO:0000256" key="2">
    <source>
        <dbReference type="ARBA" id="ARBA00007257"/>
    </source>
</evidence>
<feature type="transmembrane region" description="Helical" evidence="6">
    <location>
        <begin position="865"/>
        <end position="886"/>
    </location>
</feature>
<dbReference type="Pfam" id="PF17210">
    <property type="entry name" value="SdrD_B"/>
    <property type="match status" value="1"/>
</dbReference>
<feature type="region of interest" description="Disordered" evidence="5">
    <location>
        <begin position="350"/>
        <end position="370"/>
    </location>
</feature>
<evidence type="ECO:0000256" key="3">
    <source>
        <dbReference type="ARBA" id="ARBA00022525"/>
    </source>
</evidence>
<dbReference type="EMBL" id="RKHQ01000001">
    <property type="protein sequence ID" value="ROR96473.1"/>
    <property type="molecule type" value="Genomic_DNA"/>
</dbReference>